<protein>
    <recommendedName>
        <fullName evidence="1">Sulfatase-modifying factor enzyme-like domain-containing protein</fullName>
    </recommendedName>
</protein>
<dbReference type="Pfam" id="PF03781">
    <property type="entry name" value="FGE-sulfatase"/>
    <property type="match status" value="1"/>
</dbReference>
<dbReference type="RefSeq" id="WP_100921702.1">
    <property type="nucleotide sequence ID" value="NZ_CP020370.1"/>
</dbReference>
<gene>
    <name evidence="2" type="ORF">THSYN_25915</name>
</gene>
<sequence length="290" mass="32551">MPGPKIKPPAAPDPKTQALLAELAAPATKPERRLEIGDRLAELGDPRPGVGLGADGRPAIDWVAIPAGDFLYGDRKERRPTEAFRISRFPITNAQYQAFIAAGGYREKRWWEGLEKRIESPADSKWKQPNRPRESVSWYEAMAYCAWLSDTLKLEVRLPTEWEWERVARGTDGREYPWGDGYRAGYANIDEKYANAGPSYLEQTTAVGLYPHGASPEGVLDLSGNVWEWCLNEYKDPSRIQPGGTGSRVVRGGSWGLFQHVARAAYRYGYGPHDRYDYVGLRVLCVSPIH</sequence>
<proteinExistence type="predicted"/>
<dbReference type="KEGG" id="tsy:THSYN_25915"/>
<dbReference type="PANTHER" id="PTHR23150">
    <property type="entry name" value="SULFATASE MODIFYING FACTOR 1, 2"/>
    <property type="match status" value="1"/>
</dbReference>
<dbReference type="InterPro" id="IPR042095">
    <property type="entry name" value="SUMF_sf"/>
</dbReference>
<dbReference type="SUPFAM" id="SSF56436">
    <property type="entry name" value="C-type lectin-like"/>
    <property type="match status" value="1"/>
</dbReference>
<name>A0A2K8UER3_9GAMM</name>
<dbReference type="EMBL" id="CP020370">
    <property type="protein sequence ID" value="AUB84032.1"/>
    <property type="molecule type" value="Genomic_DNA"/>
</dbReference>
<evidence type="ECO:0000313" key="3">
    <source>
        <dbReference type="Proteomes" id="UP000232638"/>
    </source>
</evidence>
<organism evidence="2 3">
    <name type="scientific">Candidatus Thiodictyon syntrophicum</name>
    <dbReference type="NCBI Taxonomy" id="1166950"/>
    <lineage>
        <taxon>Bacteria</taxon>
        <taxon>Pseudomonadati</taxon>
        <taxon>Pseudomonadota</taxon>
        <taxon>Gammaproteobacteria</taxon>
        <taxon>Chromatiales</taxon>
        <taxon>Chromatiaceae</taxon>
        <taxon>Thiodictyon</taxon>
    </lineage>
</organism>
<dbReference type="InterPro" id="IPR005532">
    <property type="entry name" value="SUMF_dom"/>
</dbReference>
<accession>A0A2K8UER3</accession>
<evidence type="ECO:0000313" key="2">
    <source>
        <dbReference type="EMBL" id="AUB84032.1"/>
    </source>
</evidence>
<dbReference type="OrthoDB" id="9768004at2"/>
<keyword evidence="3" id="KW-1185">Reference proteome</keyword>
<evidence type="ECO:0000259" key="1">
    <source>
        <dbReference type="Pfam" id="PF03781"/>
    </source>
</evidence>
<dbReference type="GO" id="GO:0120147">
    <property type="term" value="F:formylglycine-generating oxidase activity"/>
    <property type="evidence" value="ECO:0007669"/>
    <property type="project" value="TreeGrafter"/>
</dbReference>
<feature type="domain" description="Sulfatase-modifying factor enzyme-like" evidence="1">
    <location>
        <begin position="61"/>
        <end position="283"/>
    </location>
</feature>
<dbReference type="Proteomes" id="UP000232638">
    <property type="component" value="Chromosome"/>
</dbReference>
<dbReference type="AlphaFoldDB" id="A0A2K8UER3"/>
<dbReference type="InterPro" id="IPR051043">
    <property type="entry name" value="Sulfatase_Mod_Factor_Kinase"/>
</dbReference>
<dbReference type="PANTHER" id="PTHR23150:SF19">
    <property type="entry name" value="FORMYLGLYCINE-GENERATING ENZYME"/>
    <property type="match status" value="1"/>
</dbReference>
<dbReference type="Gene3D" id="3.90.1580.10">
    <property type="entry name" value="paralog of FGE (formylglycine-generating enzyme)"/>
    <property type="match status" value="1"/>
</dbReference>
<reference evidence="2 3" key="1">
    <citation type="submission" date="2017-03" db="EMBL/GenBank/DDBJ databases">
        <title>Complete genome sequence of Candidatus 'Thiodictyon syntrophicum' sp. nov. strain Cad16T, a photolithoautotroph purple sulfur bacterium isolated from an alpine meromictic lake.</title>
        <authorList>
            <person name="Luedin S.M."/>
            <person name="Pothier J.F."/>
            <person name="Danza F."/>
            <person name="Storelli N."/>
            <person name="Wittwer M."/>
            <person name="Tonolla M."/>
        </authorList>
    </citation>
    <scope>NUCLEOTIDE SEQUENCE [LARGE SCALE GENOMIC DNA]</scope>
    <source>
        <strain evidence="2 3">Cad16T</strain>
    </source>
</reference>
<dbReference type="InterPro" id="IPR016187">
    <property type="entry name" value="CTDL_fold"/>
</dbReference>